<dbReference type="AlphaFoldDB" id="A0A974Y508"/>
<sequence length="130" mass="14252">MHWDDHRHALGVEAMDATHREFVALVVAAMQAPAADFAAAFAALHAHAIRHFEDESRLMAECRFAARAEHEDEHQRILGQLDFLAQRVALGRPGMARAYVEGLPAWFAGHLATMDSALAATLRTRGALTA</sequence>
<dbReference type="Gene3D" id="1.20.120.50">
    <property type="entry name" value="Hemerythrin-like"/>
    <property type="match status" value="1"/>
</dbReference>
<dbReference type="Proteomes" id="UP000663444">
    <property type="component" value="Chromosome"/>
</dbReference>
<accession>A0A974Y508</accession>
<dbReference type="GO" id="GO:0046872">
    <property type="term" value="F:metal ion binding"/>
    <property type="evidence" value="ECO:0007669"/>
    <property type="project" value="UniProtKB-KW"/>
</dbReference>
<dbReference type="CDD" id="cd12107">
    <property type="entry name" value="Hemerythrin"/>
    <property type="match status" value="1"/>
</dbReference>
<evidence type="ECO:0000256" key="2">
    <source>
        <dbReference type="ARBA" id="ARBA00022723"/>
    </source>
</evidence>
<dbReference type="RefSeq" id="WP_203388510.1">
    <property type="nucleotide sequence ID" value="NZ_CP064781.1"/>
</dbReference>
<dbReference type="InterPro" id="IPR012827">
    <property type="entry name" value="Hemerythrin_metal-bd"/>
</dbReference>
<dbReference type="InterPro" id="IPR012312">
    <property type="entry name" value="Hemerythrin-like"/>
</dbReference>
<evidence type="ECO:0000313" key="6">
    <source>
        <dbReference type="Proteomes" id="UP000663444"/>
    </source>
</evidence>
<dbReference type="SUPFAM" id="SSF47188">
    <property type="entry name" value="Hemerythrin-like"/>
    <property type="match status" value="1"/>
</dbReference>
<keyword evidence="2" id="KW-0479">Metal-binding</keyword>
<keyword evidence="6" id="KW-1185">Reference proteome</keyword>
<comment type="similarity">
    <text evidence="1">Belongs to the hemerythrin family.</text>
</comment>
<dbReference type="Pfam" id="PF01814">
    <property type="entry name" value="Hemerythrin"/>
    <property type="match status" value="1"/>
</dbReference>
<dbReference type="KEGG" id="ares:IWH25_06480"/>
<protein>
    <submittedName>
        <fullName evidence="5">Hemerythrin family protein</fullName>
    </submittedName>
</protein>
<feature type="domain" description="Hemerythrin-like" evidence="4">
    <location>
        <begin position="11"/>
        <end position="120"/>
    </location>
</feature>
<reference evidence="5" key="1">
    <citation type="submission" date="2020-11" db="EMBL/GenBank/DDBJ databases">
        <title>Azospira restricta DSM 18626 genome sequence.</title>
        <authorList>
            <person name="Moe W.M."/>
        </authorList>
    </citation>
    <scope>NUCLEOTIDE SEQUENCE</scope>
    <source>
        <strain evidence="5">DSM 18626</strain>
    </source>
</reference>
<dbReference type="EMBL" id="CP064781">
    <property type="protein sequence ID" value="QRJ64983.1"/>
    <property type="molecule type" value="Genomic_DNA"/>
</dbReference>
<dbReference type="NCBIfam" id="TIGR02481">
    <property type="entry name" value="hemeryth_dom"/>
    <property type="match status" value="1"/>
</dbReference>
<gene>
    <name evidence="5" type="ORF">IWH25_06480</name>
</gene>
<evidence type="ECO:0000256" key="3">
    <source>
        <dbReference type="ARBA" id="ARBA00023004"/>
    </source>
</evidence>
<keyword evidence="3" id="KW-0408">Iron</keyword>
<proteinExistence type="inferred from homology"/>
<name>A0A974Y508_9RHOO</name>
<evidence type="ECO:0000313" key="5">
    <source>
        <dbReference type="EMBL" id="QRJ64983.1"/>
    </source>
</evidence>
<organism evidence="5 6">
    <name type="scientific">Azospira restricta</name>
    <dbReference type="NCBI Taxonomy" id="404405"/>
    <lineage>
        <taxon>Bacteria</taxon>
        <taxon>Pseudomonadati</taxon>
        <taxon>Pseudomonadota</taxon>
        <taxon>Betaproteobacteria</taxon>
        <taxon>Rhodocyclales</taxon>
        <taxon>Rhodocyclaceae</taxon>
        <taxon>Azospira</taxon>
    </lineage>
</organism>
<evidence type="ECO:0000259" key="4">
    <source>
        <dbReference type="Pfam" id="PF01814"/>
    </source>
</evidence>
<dbReference type="InterPro" id="IPR035938">
    <property type="entry name" value="Hemerythrin-like_sf"/>
</dbReference>
<evidence type="ECO:0000256" key="1">
    <source>
        <dbReference type="ARBA" id="ARBA00010587"/>
    </source>
</evidence>